<protein>
    <submittedName>
        <fullName evidence="2">Putative membrane protein</fullName>
    </submittedName>
</protein>
<feature type="transmembrane region" description="Helical" evidence="1">
    <location>
        <begin position="83"/>
        <end position="103"/>
    </location>
</feature>
<keyword evidence="1" id="KW-0472">Membrane</keyword>
<feature type="transmembrane region" description="Helical" evidence="1">
    <location>
        <begin position="290"/>
        <end position="315"/>
    </location>
</feature>
<organism evidence="2 3">
    <name type="scientific">Leadbettera azotonutricia (strain ATCC BAA-888 / DSM 13862 / ZAS-9)</name>
    <name type="common">Treponema azotonutricium</name>
    <dbReference type="NCBI Taxonomy" id="545695"/>
    <lineage>
        <taxon>Bacteria</taxon>
        <taxon>Pseudomonadati</taxon>
        <taxon>Spirochaetota</taxon>
        <taxon>Spirochaetia</taxon>
        <taxon>Spirochaetales</taxon>
        <taxon>Breznakiellaceae</taxon>
        <taxon>Leadbettera</taxon>
    </lineage>
</organism>
<dbReference type="STRING" id="545695.TREAZ_0629"/>
<accession>F5YB00</accession>
<keyword evidence="1" id="KW-0812">Transmembrane</keyword>
<evidence type="ECO:0000313" key="3">
    <source>
        <dbReference type="Proteomes" id="UP000009222"/>
    </source>
</evidence>
<reference evidence="2 3" key="2">
    <citation type="journal article" date="2011" name="ISME J.">
        <title>RNA-seq reveals cooperative metabolic interactions between two termite-gut spirochete species in co-culture.</title>
        <authorList>
            <person name="Rosenthal A.Z."/>
            <person name="Matson E.G."/>
            <person name="Eldar A."/>
            <person name="Leadbetter J.R."/>
        </authorList>
    </citation>
    <scope>NUCLEOTIDE SEQUENCE [LARGE SCALE GENOMIC DNA]</scope>
    <source>
        <strain evidence="3">ATCC BAA-888 / DSM 13862 / ZAS-9</strain>
    </source>
</reference>
<feature type="transmembrane region" description="Helical" evidence="1">
    <location>
        <begin position="253"/>
        <end position="278"/>
    </location>
</feature>
<dbReference type="OrthoDB" id="360704at2"/>
<dbReference type="RefSeq" id="WP_015711332.1">
    <property type="nucleotide sequence ID" value="NC_015577.1"/>
</dbReference>
<keyword evidence="3" id="KW-1185">Reference proteome</keyword>
<feature type="transmembrane region" description="Helical" evidence="1">
    <location>
        <begin position="182"/>
        <end position="207"/>
    </location>
</feature>
<reference evidence="3" key="1">
    <citation type="submission" date="2009-12" db="EMBL/GenBank/DDBJ databases">
        <title>Complete sequence of Treponema azotonutricium strain ZAS-9.</title>
        <authorList>
            <person name="Tetu S.G."/>
            <person name="Matson E."/>
            <person name="Ren Q."/>
            <person name="Seshadri R."/>
            <person name="Elbourne L."/>
            <person name="Hassan K.A."/>
            <person name="Durkin A."/>
            <person name="Radune D."/>
            <person name="Mohamoud Y."/>
            <person name="Shay R."/>
            <person name="Jin S."/>
            <person name="Zhang X."/>
            <person name="Lucey K."/>
            <person name="Ballor N.R."/>
            <person name="Ottesen E."/>
            <person name="Rosenthal R."/>
            <person name="Allen A."/>
            <person name="Leadbetter J.R."/>
            <person name="Paulsen I.T."/>
        </authorList>
    </citation>
    <scope>NUCLEOTIDE SEQUENCE [LARGE SCALE GENOMIC DNA]</scope>
    <source>
        <strain evidence="3">ATCC BAA-888 / DSM 13862 / ZAS-9</strain>
    </source>
</reference>
<proteinExistence type="predicted"/>
<dbReference type="AlphaFoldDB" id="F5YB00"/>
<dbReference type="KEGG" id="taz:TREAZ_0629"/>
<dbReference type="HOGENOM" id="CLU_855104_0_0_12"/>
<feature type="transmembrane region" description="Helical" evidence="1">
    <location>
        <begin position="115"/>
        <end position="135"/>
    </location>
</feature>
<dbReference type="eggNOG" id="ENOG5034CCA">
    <property type="taxonomic scope" value="Bacteria"/>
</dbReference>
<dbReference type="Proteomes" id="UP000009222">
    <property type="component" value="Chromosome"/>
</dbReference>
<gene>
    <name evidence="2" type="ordered locus">TREAZ_0629</name>
</gene>
<dbReference type="InParanoid" id="F5YB00"/>
<feature type="transmembrane region" description="Helical" evidence="1">
    <location>
        <begin position="50"/>
        <end position="71"/>
    </location>
</feature>
<sequence length="335" mass="36234">MSPTDEGKPALVPALIGAAACLFFIRSGFLIFFFLVPLGFLAFRFSPKTAWAGFGMAAVANFVVALISIAAGKLPGLEAAWDILYFSVMCGFFTWIVAPLWVGGALSRVNGAMRMVIGSVLCTLVFVGILSRALADAAFYSAIKMQIEGITSFYKSGSPDVVQNALLDSLTPEFVVETMKALVLRGGGLVSCVFIFWISRQASIILARIFGSRYRGASFRSFHVHPNFIWVLSFSILVVLASSIFKWTAPEILVWNVLALCVILYFAQGLGILQHFLLTAPPLLRLLLPLAFIILVFSPGINAVLLGLIAILGIAENWAAFRQPKPKGPPPTPEA</sequence>
<keyword evidence="1" id="KW-1133">Transmembrane helix</keyword>
<evidence type="ECO:0000256" key="1">
    <source>
        <dbReference type="SAM" id="Phobius"/>
    </source>
</evidence>
<dbReference type="EMBL" id="CP001841">
    <property type="protein sequence ID" value="AEF81467.1"/>
    <property type="molecule type" value="Genomic_DNA"/>
</dbReference>
<evidence type="ECO:0000313" key="2">
    <source>
        <dbReference type="EMBL" id="AEF81467.1"/>
    </source>
</evidence>
<feature type="transmembrane region" description="Helical" evidence="1">
    <location>
        <begin position="12"/>
        <end position="43"/>
    </location>
</feature>
<feature type="transmembrane region" description="Helical" evidence="1">
    <location>
        <begin position="228"/>
        <end position="247"/>
    </location>
</feature>
<name>F5YB00_LEAAZ</name>